<reference evidence="1" key="1">
    <citation type="submission" date="2022-06" db="EMBL/GenBank/DDBJ databases">
        <title>Phylogenomic reconstructions and comparative analyses of Kickxellomycotina fungi.</title>
        <authorList>
            <person name="Reynolds N.K."/>
            <person name="Stajich J.E."/>
            <person name="Barry K."/>
            <person name="Grigoriev I.V."/>
            <person name="Crous P."/>
            <person name="Smith M.E."/>
        </authorList>
    </citation>
    <scope>NUCLEOTIDE SEQUENCE</scope>
    <source>
        <strain evidence="1">RSA 2271</strain>
    </source>
</reference>
<keyword evidence="2" id="KW-1185">Reference proteome</keyword>
<dbReference type="EMBL" id="JAMZIH010002603">
    <property type="protein sequence ID" value="KAJ1677338.1"/>
    <property type="molecule type" value="Genomic_DNA"/>
</dbReference>
<gene>
    <name evidence="1" type="ORF">EV182_006378</name>
</gene>
<name>A0ACC1HLB1_9FUNG</name>
<sequence>MAFACARFGITREDSDEEACCPVWLDEVTKRLNQLDRCTICGTFMAAPVWNVVTRRPLYPVLTRCCSKRCRMQAAGVRNLGDLVPPSDSGNGNNNATSDDGEGGCTDQIILP</sequence>
<dbReference type="Proteomes" id="UP001145114">
    <property type="component" value="Unassembled WGS sequence"/>
</dbReference>
<evidence type="ECO:0000313" key="1">
    <source>
        <dbReference type="EMBL" id="KAJ1677338.1"/>
    </source>
</evidence>
<proteinExistence type="predicted"/>
<accession>A0ACC1HLB1</accession>
<comment type="caution">
    <text evidence="1">The sequence shown here is derived from an EMBL/GenBank/DDBJ whole genome shotgun (WGS) entry which is preliminary data.</text>
</comment>
<evidence type="ECO:0000313" key="2">
    <source>
        <dbReference type="Proteomes" id="UP001145114"/>
    </source>
</evidence>
<organism evidence="1 2">
    <name type="scientific">Spiromyces aspiralis</name>
    <dbReference type="NCBI Taxonomy" id="68401"/>
    <lineage>
        <taxon>Eukaryota</taxon>
        <taxon>Fungi</taxon>
        <taxon>Fungi incertae sedis</taxon>
        <taxon>Zoopagomycota</taxon>
        <taxon>Kickxellomycotina</taxon>
        <taxon>Kickxellomycetes</taxon>
        <taxon>Kickxellales</taxon>
        <taxon>Kickxellaceae</taxon>
        <taxon>Spiromyces</taxon>
    </lineage>
</organism>
<protein>
    <submittedName>
        <fullName evidence="1">Uncharacterized protein</fullName>
    </submittedName>
</protein>